<dbReference type="OrthoDB" id="9781927at2"/>
<dbReference type="PANTHER" id="PTHR40031">
    <property type="entry name" value="HYPOTHETICAL MEMBRANE SPANNING PROTEIN"/>
    <property type="match status" value="1"/>
</dbReference>
<feature type="transmembrane region" description="Helical" evidence="1">
    <location>
        <begin position="59"/>
        <end position="77"/>
    </location>
</feature>
<dbReference type="eggNOG" id="COG1988">
    <property type="taxonomic scope" value="Bacteria"/>
</dbReference>
<dbReference type="PANTHER" id="PTHR40031:SF1">
    <property type="entry name" value="MEMBRANE-BOUND METAL-DEPENDENT HYDROLASE"/>
    <property type="match status" value="1"/>
</dbReference>
<feature type="transmembrane region" description="Helical" evidence="1">
    <location>
        <begin position="89"/>
        <end position="116"/>
    </location>
</feature>
<keyword evidence="1" id="KW-0812">Transmembrane</keyword>
<proteinExistence type="predicted"/>
<feature type="transmembrane region" description="Helical" evidence="1">
    <location>
        <begin position="122"/>
        <end position="146"/>
    </location>
</feature>
<keyword evidence="2" id="KW-0378">Hydrolase</keyword>
<keyword evidence="1" id="KW-0472">Membrane</keyword>
<dbReference type="Pfam" id="PF04307">
    <property type="entry name" value="YdjM"/>
    <property type="match status" value="1"/>
</dbReference>
<evidence type="ECO:0000313" key="3">
    <source>
        <dbReference type="Proteomes" id="UP000030149"/>
    </source>
</evidence>
<protein>
    <submittedName>
        <fullName evidence="2">Metal-dependent hydrolase</fullName>
    </submittedName>
</protein>
<evidence type="ECO:0000256" key="1">
    <source>
        <dbReference type="SAM" id="Phobius"/>
    </source>
</evidence>
<reference evidence="3" key="1">
    <citation type="submission" date="2013-09" db="EMBL/GenBank/DDBJ databases">
        <authorList>
            <person name="Zeng Z."/>
            <person name="Chen C."/>
        </authorList>
    </citation>
    <scope>NUCLEOTIDE SEQUENCE [LARGE SCALE GENOMIC DNA]</scope>
    <source>
        <strain evidence="3">DK69</strain>
    </source>
</reference>
<keyword evidence="1" id="KW-1133">Transmembrane helix</keyword>
<dbReference type="AlphaFoldDB" id="A0A0A2MWZ8"/>
<dbReference type="PATRIC" id="fig|1107311.5.peg.1975"/>
<accession>A0A0A2MWZ8</accession>
<feature type="transmembrane region" description="Helical" evidence="1">
    <location>
        <begin position="162"/>
        <end position="181"/>
    </location>
</feature>
<reference evidence="2 3" key="2">
    <citation type="journal article" date="2015" name="Stand. Genomic Sci.">
        <title>High quality draft genomic sequence of Flavobacterium enshiense DK69(T) and comparison among Flavobacterium genomes.</title>
        <authorList>
            <person name="Zeng Z."/>
            <person name="Chen C."/>
            <person name="Du H."/>
            <person name="Wang G."/>
            <person name="Li M."/>
        </authorList>
    </citation>
    <scope>NUCLEOTIDE SEQUENCE [LARGE SCALE GENOMIC DNA]</scope>
    <source>
        <strain evidence="2 3">DK69</strain>
    </source>
</reference>
<comment type="caution">
    <text evidence="2">The sequence shown here is derived from an EMBL/GenBank/DDBJ whole genome shotgun (WGS) entry which is preliminary data.</text>
</comment>
<dbReference type="Proteomes" id="UP000030149">
    <property type="component" value="Unassembled WGS sequence"/>
</dbReference>
<evidence type="ECO:0000313" key="2">
    <source>
        <dbReference type="EMBL" id="KGO96879.1"/>
    </source>
</evidence>
<name>A0A0A2MWZ8_9FLAO</name>
<keyword evidence="3" id="KW-1185">Reference proteome</keyword>
<sequence length="331" mass="38190">MDSLTQIVLGIAGAEVCAGKKLQNRGFVYGAILGTVPDLDVIVAKFLDPLDGIMIHRGMSHSLLFHLFLAPIFGWSIQRIEKQRISFKSATLMAFWCLFTHPLLDMCTTWGTQVLWPLPYRYSLNCIFVIDPLYTVPFLIFLIMVWRTKNNDLRAKYVRRGLYISTGYMLLALSIKSYALYKFEKALENQNISYNEIMVKPTPFNLILWNANVATKEGYFLGDYSLFDTQPIHFTLYPKNYGLEASLKENTDFQKLKIISEGWFIVNQINEKIYFNDLRFGILNDDPKAPQFVFSYQFIQSPEGLKATEVPKYKGDAKALLKRMYIRLQGN</sequence>
<gene>
    <name evidence="2" type="ORF">Q767_04055</name>
</gene>
<dbReference type="GO" id="GO:0016787">
    <property type="term" value="F:hydrolase activity"/>
    <property type="evidence" value="ECO:0007669"/>
    <property type="project" value="UniProtKB-KW"/>
</dbReference>
<dbReference type="InterPro" id="IPR053170">
    <property type="entry name" value="Transcription_regulator"/>
</dbReference>
<organism evidence="2 3">
    <name type="scientific">Flavobacterium enshiense DK69</name>
    <dbReference type="NCBI Taxonomy" id="1107311"/>
    <lineage>
        <taxon>Bacteria</taxon>
        <taxon>Pseudomonadati</taxon>
        <taxon>Bacteroidota</taxon>
        <taxon>Flavobacteriia</taxon>
        <taxon>Flavobacteriales</taxon>
        <taxon>Flavobacteriaceae</taxon>
        <taxon>Flavobacterium</taxon>
    </lineage>
</organism>
<dbReference type="InterPro" id="IPR007404">
    <property type="entry name" value="YdjM-like"/>
</dbReference>
<dbReference type="RefSeq" id="WP_035629883.1">
    <property type="nucleotide sequence ID" value="NZ_AVCS01000003.1"/>
</dbReference>
<dbReference type="EMBL" id="JRLZ01000003">
    <property type="protein sequence ID" value="KGO96879.1"/>
    <property type="molecule type" value="Genomic_DNA"/>
</dbReference>
<dbReference type="STRING" id="1107311.Q767_04055"/>